<dbReference type="SUPFAM" id="SSF56300">
    <property type="entry name" value="Metallo-dependent phosphatases"/>
    <property type="match status" value="1"/>
</dbReference>
<dbReference type="Pfam" id="PF12850">
    <property type="entry name" value="Metallophos_2"/>
    <property type="match status" value="1"/>
</dbReference>
<name>A0ABU5XL83_9MYCO</name>
<protein>
    <submittedName>
        <fullName evidence="3">Metallophosphoesterase family protein</fullName>
    </submittedName>
</protein>
<dbReference type="EMBL" id="JAYJJR010000013">
    <property type="protein sequence ID" value="MEB3023045.1"/>
    <property type="molecule type" value="Genomic_DNA"/>
</dbReference>
<accession>A0ABU5XL83</accession>
<dbReference type="InterPro" id="IPR024654">
    <property type="entry name" value="Calcineurin-like_PHP_lpxH"/>
</dbReference>
<feature type="domain" description="Calcineurin-like phosphoesterase" evidence="2">
    <location>
        <begin position="20"/>
        <end position="179"/>
    </location>
</feature>
<proteinExistence type="inferred from homology"/>
<dbReference type="Proteomes" id="UP001299596">
    <property type="component" value="Unassembled WGS sequence"/>
</dbReference>
<keyword evidence="4" id="KW-1185">Reference proteome</keyword>
<evidence type="ECO:0000256" key="1">
    <source>
        <dbReference type="ARBA" id="ARBA00008950"/>
    </source>
</evidence>
<organism evidence="3 4">
    <name type="scientific">[Mycobacterium] crassicus</name>
    <dbReference type="NCBI Taxonomy" id="2872309"/>
    <lineage>
        <taxon>Bacteria</taxon>
        <taxon>Bacillati</taxon>
        <taxon>Actinomycetota</taxon>
        <taxon>Actinomycetes</taxon>
        <taxon>Mycobacteriales</taxon>
        <taxon>Mycobacteriaceae</taxon>
        <taxon>Mycolicibacter</taxon>
    </lineage>
</organism>
<comment type="similarity">
    <text evidence="1">Belongs to the metallophosphoesterase superfamily. YfcE family.</text>
</comment>
<dbReference type="RefSeq" id="WP_329780308.1">
    <property type="nucleotide sequence ID" value="NZ_JAYJJR010000013.1"/>
</dbReference>
<evidence type="ECO:0000313" key="3">
    <source>
        <dbReference type="EMBL" id="MEB3023045.1"/>
    </source>
</evidence>
<evidence type="ECO:0000259" key="2">
    <source>
        <dbReference type="Pfam" id="PF12850"/>
    </source>
</evidence>
<sequence length="204" mass="22678">MNTTPGSPAPSSADYERQTMRVLVIADYYDVSAEPPLAEMVKRHRLDAVITAGDLSKFDLNGIDALPVPVLGVYGNHCNGRYLEELGVTNLHLAYVGHHGVSFTGLQGCVRYKDDEHDILYTQDEYRSLVASLPRADVLITHCPPRGINDHSDAAHIGIDALLPWIDWARPRLVIHGHTYPESPVTEYHGSRIEYVRGARIIDI</sequence>
<comment type="caution">
    <text evidence="3">The sequence shown here is derived from an EMBL/GenBank/DDBJ whole genome shotgun (WGS) entry which is preliminary data.</text>
</comment>
<dbReference type="InterPro" id="IPR029052">
    <property type="entry name" value="Metallo-depent_PP-like"/>
</dbReference>
<evidence type="ECO:0000313" key="4">
    <source>
        <dbReference type="Proteomes" id="UP001299596"/>
    </source>
</evidence>
<reference evidence="3 4" key="1">
    <citation type="submission" date="2023-12" db="EMBL/GenBank/DDBJ databases">
        <title>Description of new species of Mycobacterium terrae complex isolated from sewage at the Sao Paulo Zoological Park Foundation in Brazil.</title>
        <authorList>
            <person name="Romagnoli C.L."/>
            <person name="Conceicao E.C."/>
            <person name="Machado E."/>
            <person name="Barreto L.B.P.F."/>
            <person name="Sharma A."/>
            <person name="Silva N.M."/>
            <person name="Marques L.E."/>
            <person name="Juliana M.A."/>
            <person name="Lourenco M.C.S."/>
            <person name="Digiampietri L.A."/>
            <person name="Suffys P.N."/>
            <person name="Viana-Niero C."/>
        </authorList>
    </citation>
    <scope>NUCLEOTIDE SEQUENCE [LARGE SCALE GENOMIC DNA]</scope>
    <source>
        <strain evidence="3 4">MYC098</strain>
    </source>
</reference>
<gene>
    <name evidence="3" type="ORF">K6T79_18545</name>
</gene>
<dbReference type="Gene3D" id="3.60.21.10">
    <property type="match status" value="1"/>
</dbReference>